<evidence type="ECO:0000313" key="1">
    <source>
        <dbReference type="EMBL" id="CAE6694921.1"/>
    </source>
</evidence>
<dbReference type="EMBL" id="HG992341">
    <property type="protein sequence ID" value="CAE6694947.1"/>
    <property type="molecule type" value="Genomic_DNA"/>
</dbReference>
<gene>
    <name evidence="1" type="ORF">CFBP1159_02710</name>
    <name evidence="2" type="ORF">XAC301_07500</name>
</gene>
<keyword evidence="4" id="KW-1185">Reference proteome</keyword>
<dbReference type="AlphaFoldDB" id="A0A8D6UM49"/>
<dbReference type="EMBL" id="HG992338">
    <property type="protein sequence ID" value="CAE6713917.1"/>
    <property type="molecule type" value="Genomic_DNA"/>
</dbReference>
<dbReference type="Proteomes" id="UP000835243">
    <property type="component" value="Chromosome"/>
</dbReference>
<accession>A0A8D6UM49</accession>
<proteinExistence type="predicted"/>
<protein>
    <submittedName>
        <fullName evidence="1">Uncharacterized protein</fullName>
    </submittedName>
</protein>
<dbReference type="EMBL" id="HG992338">
    <property type="protein sequence ID" value="CAE6713893.1"/>
    <property type="molecule type" value="Genomic_DNA"/>
</dbReference>
<evidence type="ECO:0000313" key="4">
    <source>
        <dbReference type="Proteomes" id="UP000835287"/>
    </source>
</evidence>
<name>A0A8D6UM49_9XANT</name>
<reference evidence="3 4" key="1">
    <citation type="submission" date="2021-02" db="EMBL/GenBank/DDBJ databases">
        <authorList>
            <person name="Pothier F. J."/>
        </authorList>
    </citation>
    <scope>NUCLEOTIDE SEQUENCE</scope>
    <source>
        <strain evidence="2 4">301</strain>
        <strain evidence="1 3">CFBP 1159</strain>
    </source>
</reference>
<evidence type="ECO:0000313" key="3">
    <source>
        <dbReference type="Proteomes" id="UP000835243"/>
    </source>
</evidence>
<dbReference type="Proteomes" id="UP000835287">
    <property type="component" value="Chromosome"/>
</dbReference>
<evidence type="ECO:0000313" key="2">
    <source>
        <dbReference type="EMBL" id="CAE6713893.1"/>
    </source>
</evidence>
<organism evidence="1">
    <name type="scientific">Xanthomonas arboricola pv. corylina</name>
    <dbReference type="NCBI Taxonomy" id="487821"/>
    <lineage>
        <taxon>Bacteria</taxon>
        <taxon>Pseudomonadati</taxon>
        <taxon>Pseudomonadota</taxon>
        <taxon>Gammaproteobacteria</taxon>
        <taxon>Lysobacterales</taxon>
        <taxon>Lysobacteraceae</taxon>
        <taxon>Xanthomonas</taxon>
    </lineage>
</organism>
<sequence length="210" mass="23067">MAVCVSLDDDDDQDTVIALEVTCARTGVDAAESCNASSALPDIMQLAYAVPSSALRAPSPDGRRETRQHPIRRRSWPSVRCCLARAIASYVASSVQGAQHWPTGSPTSAAPSMSQHARRKLCHNRDSTPGAGDCHHIKPCCSNMVRRTSALAWRLLFPSRRFRRPRCNWRVQRLRCGMFQPTGCSIERGRRICTNLPVAACAAVCCSCLR</sequence>
<dbReference type="EMBL" id="HG992341">
    <property type="protein sequence ID" value="CAE6694921.1"/>
    <property type="molecule type" value="Genomic_DNA"/>
</dbReference>